<protein>
    <recommendedName>
        <fullName evidence="1">Acetyl-CoA carboxylase central domain-containing protein</fullName>
    </recommendedName>
</protein>
<dbReference type="InterPro" id="IPR013537">
    <property type="entry name" value="AcCoA_COase_cen"/>
</dbReference>
<dbReference type="GO" id="GO:0003989">
    <property type="term" value="F:acetyl-CoA carboxylase activity"/>
    <property type="evidence" value="ECO:0007669"/>
    <property type="project" value="InterPro"/>
</dbReference>
<organism evidence="2">
    <name type="scientific">Hyalella azteca</name>
    <name type="common">Amphipod</name>
    <dbReference type="NCBI Taxonomy" id="294128"/>
    <lineage>
        <taxon>Eukaryota</taxon>
        <taxon>Metazoa</taxon>
        <taxon>Ecdysozoa</taxon>
        <taxon>Arthropoda</taxon>
        <taxon>Crustacea</taxon>
        <taxon>Multicrustacea</taxon>
        <taxon>Malacostraca</taxon>
        <taxon>Eumalacostraca</taxon>
        <taxon>Peracarida</taxon>
        <taxon>Amphipoda</taxon>
        <taxon>Senticaudata</taxon>
        <taxon>Talitrida</taxon>
        <taxon>Talitroidea</taxon>
        <taxon>Hyalellidae</taxon>
        <taxon>Hyalella</taxon>
    </lineage>
</organism>
<feature type="domain" description="Acetyl-CoA carboxylase central" evidence="1">
    <location>
        <begin position="6"/>
        <end position="75"/>
    </location>
</feature>
<dbReference type="Pfam" id="PF08326">
    <property type="entry name" value="ACC_central"/>
    <property type="match status" value="1"/>
</dbReference>
<accession>A0A6A0HFF4</accession>
<feature type="non-terminal residue" evidence="2">
    <location>
        <position position="75"/>
    </location>
</feature>
<evidence type="ECO:0000259" key="1">
    <source>
        <dbReference type="Pfam" id="PF08326"/>
    </source>
</evidence>
<dbReference type="PANTHER" id="PTHR45728:SF3">
    <property type="entry name" value="ACETYL-COA CARBOXYLASE"/>
    <property type="match status" value="1"/>
</dbReference>
<comment type="caution">
    <text evidence="2">The sequence shown here is derived from an EMBL/GenBank/DDBJ whole genome shotgun (WGS) entry which is preliminary data.</text>
</comment>
<dbReference type="EMBL" id="JQDR03002011">
    <property type="protein sequence ID" value="KAA0203267.1"/>
    <property type="molecule type" value="Genomic_DNA"/>
</dbReference>
<dbReference type="PANTHER" id="PTHR45728">
    <property type="entry name" value="ACETYL-COA CARBOXYLASE, ISOFORM A"/>
    <property type="match status" value="1"/>
</dbReference>
<proteinExistence type="predicted"/>
<reference evidence="2" key="3">
    <citation type="submission" date="2019-06" db="EMBL/GenBank/DDBJ databases">
        <authorList>
            <person name="Poynton C."/>
            <person name="Hasenbein S."/>
            <person name="Benoit J.B."/>
            <person name="Sepulveda M.S."/>
            <person name="Poelchau M.F."/>
            <person name="Murali S.C."/>
            <person name="Chen S."/>
            <person name="Glastad K.M."/>
            <person name="Werren J.H."/>
            <person name="Vineis J.H."/>
            <person name="Bowen J.L."/>
            <person name="Friedrich M."/>
            <person name="Jones J."/>
            <person name="Robertson H.M."/>
            <person name="Feyereisen R."/>
            <person name="Mechler-Hickson A."/>
            <person name="Mathers N."/>
            <person name="Lee C.E."/>
            <person name="Colbourne J.K."/>
            <person name="Biales A."/>
            <person name="Johnston J.S."/>
            <person name="Wellborn G.A."/>
            <person name="Rosendale A.J."/>
            <person name="Cridge A.G."/>
            <person name="Munoz-Torres M.C."/>
            <person name="Bain P.A."/>
            <person name="Manny A.R."/>
            <person name="Major K.M."/>
            <person name="Lambert F.N."/>
            <person name="Vulpe C.D."/>
            <person name="Tuck P."/>
            <person name="Blalock B.J."/>
            <person name="Lin Y.-Y."/>
            <person name="Smith M.E."/>
            <person name="Ochoa-Acuna H."/>
            <person name="Chen M.-J.M."/>
            <person name="Childers C.P."/>
            <person name="Qu J."/>
            <person name="Dugan S."/>
            <person name="Lee S.L."/>
            <person name="Chao H."/>
            <person name="Dinh H."/>
            <person name="Han Y."/>
            <person name="Doddapaneni H."/>
            <person name="Worley K.C."/>
            <person name="Muzny D.M."/>
            <person name="Gibbs R.A."/>
            <person name="Richards S."/>
        </authorList>
    </citation>
    <scope>NUCLEOTIDE SEQUENCE</scope>
    <source>
        <strain evidence="2">HAZT.00-mixed</strain>
        <tissue evidence="2">Whole organism</tissue>
    </source>
</reference>
<sequence length="75" mass="8595">MSLYARNVTSILAQFPSQEIALVIDSHAATLQKKDRDVFFMTTQGLVQLCQRYKKGTRGRMMSVVQDILKQYLNV</sequence>
<name>A0A6A0HFF4_HYAAZ</name>
<evidence type="ECO:0000313" key="2">
    <source>
        <dbReference type="EMBL" id="KAA0203267.1"/>
    </source>
</evidence>
<dbReference type="AlphaFoldDB" id="A0A6A0HFF4"/>
<reference evidence="2" key="2">
    <citation type="journal article" date="2018" name="Environ. Sci. Technol.">
        <title>The Toxicogenome of Hyalella azteca: A Model for Sediment Ecotoxicology and Evolutionary Toxicology.</title>
        <authorList>
            <person name="Poynton H.C."/>
            <person name="Hasenbein S."/>
            <person name="Benoit J.B."/>
            <person name="Sepulveda M.S."/>
            <person name="Poelchau M.F."/>
            <person name="Hughes D.S.T."/>
            <person name="Murali S.C."/>
            <person name="Chen S."/>
            <person name="Glastad K.M."/>
            <person name="Goodisman M.A.D."/>
            <person name="Werren J.H."/>
            <person name="Vineis J.H."/>
            <person name="Bowen J.L."/>
            <person name="Friedrich M."/>
            <person name="Jones J."/>
            <person name="Robertson H.M."/>
            <person name="Feyereisen R."/>
            <person name="Mechler-Hickson A."/>
            <person name="Mathers N."/>
            <person name="Lee C.E."/>
            <person name="Colbourne J.K."/>
            <person name="Biales A."/>
            <person name="Johnston J.S."/>
            <person name="Wellborn G.A."/>
            <person name="Rosendale A.J."/>
            <person name="Cridge A.G."/>
            <person name="Munoz-Torres M.C."/>
            <person name="Bain P.A."/>
            <person name="Manny A.R."/>
            <person name="Major K.M."/>
            <person name="Lambert F.N."/>
            <person name="Vulpe C.D."/>
            <person name="Tuck P."/>
            <person name="Blalock B.J."/>
            <person name="Lin Y.Y."/>
            <person name="Smith M.E."/>
            <person name="Ochoa-Acuna H."/>
            <person name="Chen M.M."/>
            <person name="Childers C.P."/>
            <person name="Qu J."/>
            <person name="Dugan S."/>
            <person name="Lee S.L."/>
            <person name="Chao H."/>
            <person name="Dinh H."/>
            <person name="Han Y."/>
            <person name="Doddapaneni H."/>
            <person name="Worley K.C."/>
            <person name="Muzny D.M."/>
            <person name="Gibbs R.A."/>
            <person name="Richards S."/>
        </authorList>
    </citation>
    <scope>NUCLEOTIDE SEQUENCE</scope>
    <source>
        <strain evidence="2">HAZT.00-mixed</strain>
        <tissue evidence="2">Whole organism</tissue>
    </source>
</reference>
<reference evidence="2" key="1">
    <citation type="submission" date="2014-08" db="EMBL/GenBank/DDBJ databases">
        <authorList>
            <person name="Murali S."/>
            <person name="Richards S."/>
            <person name="Bandaranaike D."/>
            <person name="Bellair M."/>
            <person name="Blankenburg K."/>
            <person name="Chao H."/>
            <person name="Dinh H."/>
            <person name="Doddapaneni H."/>
            <person name="Dugan-Rocha S."/>
            <person name="Elkadiri S."/>
            <person name="Gnanaolivu R."/>
            <person name="Hughes D."/>
            <person name="Lee S."/>
            <person name="Li M."/>
            <person name="Ming W."/>
            <person name="Munidasa M."/>
            <person name="Muniz J."/>
            <person name="Nguyen L."/>
            <person name="Osuji N."/>
            <person name="Pu L.-L."/>
            <person name="Puazo M."/>
            <person name="Skinner E."/>
            <person name="Qu C."/>
            <person name="Quiroz J."/>
            <person name="Raj R."/>
            <person name="Weissenberger G."/>
            <person name="Xin Y."/>
            <person name="Zou X."/>
            <person name="Han Y."/>
            <person name="Worley K."/>
            <person name="Muzny D."/>
            <person name="Gibbs R."/>
        </authorList>
    </citation>
    <scope>NUCLEOTIDE SEQUENCE</scope>
    <source>
        <strain evidence="2">HAZT.00-mixed</strain>
        <tissue evidence="2">Whole organism</tissue>
    </source>
</reference>
<dbReference type="GO" id="GO:0006633">
    <property type="term" value="P:fatty acid biosynthetic process"/>
    <property type="evidence" value="ECO:0007669"/>
    <property type="project" value="InterPro"/>
</dbReference>
<dbReference type="Proteomes" id="UP000711488">
    <property type="component" value="Unassembled WGS sequence"/>
</dbReference>
<dbReference type="GO" id="GO:0005524">
    <property type="term" value="F:ATP binding"/>
    <property type="evidence" value="ECO:0007669"/>
    <property type="project" value="InterPro"/>
</dbReference>
<dbReference type="InterPro" id="IPR049076">
    <property type="entry name" value="ACCA"/>
</dbReference>
<gene>
    <name evidence="2" type="ORF">HAZT_HAZT011829</name>
</gene>
<dbReference type="GO" id="GO:0005739">
    <property type="term" value="C:mitochondrion"/>
    <property type="evidence" value="ECO:0007669"/>
    <property type="project" value="TreeGrafter"/>
</dbReference>